<dbReference type="Gene3D" id="3.60.21.10">
    <property type="match status" value="1"/>
</dbReference>
<dbReference type="GO" id="GO:0009166">
    <property type="term" value="P:nucleotide catabolic process"/>
    <property type="evidence" value="ECO:0007669"/>
    <property type="project" value="InterPro"/>
</dbReference>
<gene>
    <name evidence="9" type="ORF">NC797_17195</name>
</gene>
<dbReference type="InterPro" id="IPR008334">
    <property type="entry name" value="5'-Nucleotdase_C"/>
</dbReference>
<evidence type="ECO:0000256" key="3">
    <source>
        <dbReference type="ARBA" id="ARBA00022525"/>
    </source>
</evidence>
<evidence type="ECO:0000256" key="2">
    <source>
        <dbReference type="ARBA" id="ARBA00022512"/>
    </source>
</evidence>
<evidence type="ECO:0000259" key="7">
    <source>
        <dbReference type="Pfam" id="PF00149"/>
    </source>
</evidence>
<dbReference type="InterPro" id="IPR006179">
    <property type="entry name" value="5_nucleotidase/apyrase"/>
</dbReference>
<feature type="signal peptide" evidence="6">
    <location>
        <begin position="1"/>
        <end position="27"/>
    </location>
</feature>
<organism evidence="9 10">
    <name type="scientific">Terrihalobacillus insolitus</name>
    <dbReference type="NCBI Taxonomy" id="2950438"/>
    <lineage>
        <taxon>Bacteria</taxon>
        <taxon>Bacillati</taxon>
        <taxon>Bacillota</taxon>
        <taxon>Bacilli</taxon>
        <taxon>Bacillales</taxon>
        <taxon>Bacillaceae</taxon>
        <taxon>Terrihalobacillus</taxon>
    </lineage>
</organism>
<evidence type="ECO:0000259" key="8">
    <source>
        <dbReference type="Pfam" id="PF02872"/>
    </source>
</evidence>
<keyword evidence="2" id="KW-0134">Cell wall</keyword>
<evidence type="ECO:0000256" key="6">
    <source>
        <dbReference type="RuleBase" id="RU362119"/>
    </source>
</evidence>
<dbReference type="GO" id="GO:0008253">
    <property type="term" value="F:5'-nucleotidase activity"/>
    <property type="evidence" value="ECO:0007669"/>
    <property type="project" value="TreeGrafter"/>
</dbReference>
<sequence>MKRKRILTSAAIALSVTLAIGVPSSDAKPVSKDLDRTNRGIDVQLLGVNDFHGQIDTYRTIGGRKAGGAEYLSAYINEKEKENKNTLLVHAGDMVGASSPTSSLLQDEPTVEIMDEMGFDIGTLGNHEFDEGVEELKRLIDGGSHDVTGDFAGASFPYIAANVVDKTTGETILPPYAIERVNGMQIGFVGIITQQAKNAIIPSAIEDVRFTDETEAINKAVAELKEKGVKAIVVLAHDPVDSDKDGSNASGEAVEIANSVDDEVDIIIGGHSHRYANTTVDNKLLVQSYSYGTAFSDIDLVIDPKTKDIVEKSAEIITTYHDGITPDPTVKQMVEQYQEEVGPLIDRVVGEAAEPITGNTDKSGESALGNLIADSQRQAMGTDFAFMNPGGIRADLDAGDITWGELFTIQPFGNTLVEMTFTGKQIKEVLEQQFYEGGNTILQISGLRYTWDPDAPIGDKVRNLTDQEGIAIQSNKEYTVTVNNFLASGGDGFTKFTEGTNEVIGPVDLDAIVTYIEQQTTPIAAPNTNRINVN</sequence>
<protein>
    <submittedName>
        <fullName evidence="9">5'-nucleotidase C-terminal domain-containing protein</fullName>
    </submittedName>
</protein>
<evidence type="ECO:0000256" key="4">
    <source>
        <dbReference type="ARBA" id="ARBA00022729"/>
    </source>
</evidence>
<dbReference type="SUPFAM" id="SSF56300">
    <property type="entry name" value="Metallo-dependent phosphatases"/>
    <property type="match status" value="1"/>
</dbReference>
<dbReference type="PROSITE" id="PS00786">
    <property type="entry name" value="5_NUCLEOTIDASE_2"/>
    <property type="match status" value="1"/>
</dbReference>
<dbReference type="Gene3D" id="3.90.780.10">
    <property type="entry name" value="5'-Nucleotidase, C-terminal domain"/>
    <property type="match status" value="1"/>
</dbReference>
<dbReference type="InterPro" id="IPR004843">
    <property type="entry name" value="Calcineurin-like_PHP"/>
</dbReference>
<feature type="chain" id="PRO_5041012466" evidence="6">
    <location>
        <begin position="28"/>
        <end position="534"/>
    </location>
</feature>
<keyword evidence="3" id="KW-0964">Secreted</keyword>
<dbReference type="GO" id="GO:0046872">
    <property type="term" value="F:metal ion binding"/>
    <property type="evidence" value="ECO:0007669"/>
    <property type="project" value="InterPro"/>
</dbReference>
<dbReference type="GO" id="GO:0030288">
    <property type="term" value="C:outer membrane-bounded periplasmic space"/>
    <property type="evidence" value="ECO:0007669"/>
    <property type="project" value="TreeGrafter"/>
</dbReference>
<dbReference type="Proteomes" id="UP001145050">
    <property type="component" value="Unassembled WGS sequence"/>
</dbReference>
<dbReference type="PANTHER" id="PTHR11575">
    <property type="entry name" value="5'-NUCLEOTIDASE-RELATED"/>
    <property type="match status" value="1"/>
</dbReference>
<dbReference type="InterPro" id="IPR036907">
    <property type="entry name" value="5'-Nucleotdase_C_sf"/>
</dbReference>
<dbReference type="SUPFAM" id="SSF55816">
    <property type="entry name" value="5'-nucleotidase (syn. UDP-sugar hydrolase), C-terminal domain"/>
    <property type="match status" value="1"/>
</dbReference>
<dbReference type="EMBL" id="JAMQKB010000036">
    <property type="protein sequence ID" value="MDC3426233.1"/>
    <property type="molecule type" value="Genomic_DNA"/>
</dbReference>
<dbReference type="Pfam" id="PF00149">
    <property type="entry name" value="Metallophos"/>
    <property type="match status" value="1"/>
</dbReference>
<dbReference type="PANTHER" id="PTHR11575:SF24">
    <property type="entry name" value="5'-NUCLEOTIDASE"/>
    <property type="match status" value="1"/>
</dbReference>
<dbReference type="FunFam" id="3.90.780.10:FF:000004">
    <property type="entry name" value="UDP-sugar hydrolase, putative"/>
    <property type="match status" value="1"/>
</dbReference>
<feature type="domain" description="Calcineurin-like phosphoesterase" evidence="7">
    <location>
        <begin position="46"/>
        <end position="275"/>
    </location>
</feature>
<evidence type="ECO:0000313" key="10">
    <source>
        <dbReference type="Proteomes" id="UP001145050"/>
    </source>
</evidence>
<dbReference type="GO" id="GO:0008768">
    <property type="term" value="F:UDP-sugar diphosphatase activity"/>
    <property type="evidence" value="ECO:0007669"/>
    <property type="project" value="TreeGrafter"/>
</dbReference>
<name>A0A9X4AQ37_9BACI</name>
<comment type="subcellular location">
    <subcellularLocation>
        <location evidence="1">Secreted</location>
        <location evidence="1">Cell wall</location>
        <topology evidence="1">Peptidoglycan-anchor</topology>
    </subcellularLocation>
</comment>
<dbReference type="InterPro" id="IPR006146">
    <property type="entry name" value="5'-Nucleotdase_CS"/>
</dbReference>
<keyword evidence="6" id="KW-0378">Hydrolase</keyword>
<dbReference type="RefSeq" id="WP_272438058.1">
    <property type="nucleotide sequence ID" value="NZ_JAMQKB010000036.1"/>
</dbReference>
<keyword evidence="4 6" id="KW-0732">Signal</keyword>
<evidence type="ECO:0000256" key="5">
    <source>
        <dbReference type="ARBA" id="ARBA00023088"/>
    </source>
</evidence>
<proteinExistence type="inferred from homology"/>
<evidence type="ECO:0000256" key="1">
    <source>
        <dbReference type="ARBA" id="ARBA00004168"/>
    </source>
</evidence>
<dbReference type="GO" id="GO:0000166">
    <property type="term" value="F:nucleotide binding"/>
    <property type="evidence" value="ECO:0007669"/>
    <property type="project" value="UniProtKB-KW"/>
</dbReference>
<comment type="caution">
    <text evidence="9">The sequence shown here is derived from an EMBL/GenBank/DDBJ whole genome shotgun (WGS) entry which is preliminary data.</text>
</comment>
<dbReference type="Pfam" id="PF02872">
    <property type="entry name" value="5_nucleotid_C"/>
    <property type="match status" value="1"/>
</dbReference>
<keyword evidence="10" id="KW-1185">Reference proteome</keyword>
<feature type="domain" description="5'-Nucleotidase C-terminal" evidence="8">
    <location>
        <begin position="348"/>
        <end position="497"/>
    </location>
</feature>
<dbReference type="FunFam" id="3.60.21.10:FF:000052">
    <property type="entry name" value="Endonuclease YhcR"/>
    <property type="match status" value="1"/>
</dbReference>
<reference evidence="9" key="1">
    <citation type="submission" date="2022-06" db="EMBL/GenBank/DDBJ databases">
        <title>Aquibacillus sp. a new bacterium isolated from soil saline samples.</title>
        <authorList>
            <person name="Galisteo C."/>
            <person name="De La Haba R."/>
            <person name="Sanchez-Porro C."/>
            <person name="Ventosa A."/>
        </authorList>
    </citation>
    <scope>NUCLEOTIDE SEQUENCE</scope>
    <source>
        <strain evidence="9">3ASR75-11</strain>
    </source>
</reference>
<dbReference type="AlphaFoldDB" id="A0A9X4AQ37"/>
<evidence type="ECO:0000313" key="9">
    <source>
        <dbReference type="EMBL" id="MDC3426233.1"/>
    </source>
</evidence>
<dbReference type="PRINTS" id="PR01607">
    <property type="entry name" value="APYRASEFAMLY"/>
</dbReference>
<comment type="similarity">
    <text evidence="6">Belongs to the 5'-nucleotidase family.</text>
</comment>
<dbReference type="InterPro" id="IPR029052">
    <property type="entry name" value="Metallo-depent_PP-like"/>
</dbReference>
<keyword evidence="6" id="KW-0547">Nucleotide-binding</keyword>
<keyword evidence="5" id="KW-0572">Peptidoglycan-anchor</keyword>
<accession>A0A9X4AQ37</accession>